<dbReference type="RefSeq" id="WP_101261508.1">
    <property type="nucleotide sequence ID" value="NZ_MVDD01000007.1"/>
</dbReference>
<organism evidence="1 2">
    <name type="scientific">Labilibaculum filiforme</name>
    <dbReference type="NCBI Taxonomy" id="1940526"/>
    <lineage>
        <taxon>Bacteria</taxon>
        <taxon>Pseudomonadati</taxon>
        <taxon>Bacteroidota</taxon>
        <taxon>Bacteroidia</taxon>
        <taxon>Marinilabiliales</taxon>
        <taxon>Marinifilaceae</taxon>
        <taxon>Labilibaculum</taxon>
    </lineage>
</organism>
<proteinExistence type="predicted"/>
<dbReference type="Proteomes" id="UP000233535">
    <property type="component" value="Unassembled WGS sequence"/>
</dbReference>
<dbReference type="OrthoDB" id="361060at2"/>
<comment type="caution">
    <text evidence="1">The sequence shown here is derived from an EMBL/GenBank/DDBJ whole genome shotgun (WGS) entry which is preliminary data.</text>
</comment>
<protein>
    <submittedName>
        <fullName evidence="1">Molecular chaperone Tir</fullName>
    </submittedName>
</protein>
<sequence>MSTYYNKVKDYLLNLEYNIIKEDKAEELFVVENPDGGIANLIVDCEDPVLIVEGVLFELKSENPEIYKALLKKNREIIHGAFVLDESGKKVLFRDTLQLENLDQNELEATLNSLEMLLSEYSEEIITYSKL</sequence>
<reference evidence="1 2" key="1">
    <citation type="journal article" date="2017" name="Front. Microbiol.">
        <title>Labilibaculum manganireducens gen. nov., sp. nov. and Labilibaculum filiforme sp. nov., Novel Bacteroidetes Isolated from Subsurface Sediments of the Baltic Sea.</title>
        <authorList>
            <person name="Vandieken V."/>
            <person name="Marshall I.P."/>
            <person name="Niemann H."/>
            <person name="Engelen B."/>
            <person name="Cypionka H."/>
        </authorList>
    </citation>
    <scope>NUCLEOTIDE SEQUENCE [LARGE SCALE GENOMIC DNA]</scope>
    <source>
        <strain evidence="1 2">59.16B</strain>
    </source>
</reference>
<dbReference type="Gene3D" id="3.30.1460.10">
    <property type="match status" value="1"/>
</dbReference>
<keyword evidence="2" id="KW-1185">Reference proteome</keyword>
<dbReference type="AlphaFoldDB" id="A0A2N3HXE8"/>
<evidence type="ECO:0000313" key="2">
    <source>
        <dbReference type="Proteomes" id="UP000233535"/>
    </source>
</evidence>
<dbReference type="InterPro" id="IPR054345">
    <property type="entry name" value="Tir-like"/>
</dbReference>
<gene>
    <name evidence="1" type="ORF">BZG02_11090</name>
</gene>
<accession>A0A2N3HXE8</accession>
<evidence type="ECO:0000313" key="1">
    <source>
        <dbReference type="EMBL" id="PKQ62746.1"/>
    </source>
</evidence>
<dbReference type="EMBL" id="MVDD01000007">
    <property type="protein sequence ID" value="PKQ62746.1"/>
    <property type="molecule type" value="Genomic_DNA"/>
</dbReference>
<dbReference type="SUPFAM" id="SSF69635">
    <property type="entry name" value="Type III secretory system chaperone-like"/>
    <property type="match status" value="1"/>
</dbReference>
<name>A0A2N3HXE8_9BACT</name>
<dbReference type="Pfam" id="PF22550">
    <property type="entry name" value="CesT_Tir_1"/>
    <property type="match status" value="1"/>
</dbReference>